<dbReference type="AlphaFoldDB" id="A0A0A8XZ87"/>
<sequence length="37" mass="4370">MLKISLLSDEIQNKGIFFSFLSLRKSFLRCYTKSELL</sequence>
<reference evidence="1" key="2">
    <citation type="journal article" date="2015" name="Data Brief">
        <title>Shoot transcriptome of the giant reed, Arundo donax.</title>
        <authorList>
            <person name="Barrero R.A."/>
            <person name="Guerrero F.D."/>
            <person name="Moolhuijzen P."/>
            <person name="Goolsby J.A."/>
            <person name="Tidwell J."/>
            <person name="Bellgard S.E."/>
            <person name="Bellgard M.I."/>
        </authorList>
    </citation>
    <scope>NUCLEOTIDE SEQUENCE</scope>
    <source>
        <tissue evidence="1">Shoot tissue taken approximately 20 cm above the soil surface</tissue>
    </source>
</reference>
<protein>
    <submittedName>
        <fullName evidence="1">Uncharacterized protein</fullName>
    </submittedName>
</protein>
<reference evidence="1" key="1">
    <citation type="submission" date="2014-09" db="EMBL/GenBank/DDBJ databases">
        <authorList>
            <person name="Magalhaes I.L.F."/>
            <person name="Oliveira U."/>
            <person name="Santos F.R."/>
            <person name="Vidigal T.H.D.A."/>
            <person name="Brescovit A.D."/>
            <person name="Santos A.J."/>
        </authorList>
    </citation>
    <scope>NUCLEOTIDE SEQUENCE</scope>
    <source>
        <tissue evidence="1">Shoot tissue taken approximately 20 cm above the soil surface</tissue>
    </source>
</reference>
<accession>A0A0A8XZ87</accession>
<organism evidence="1">
    <name type="scientific">Arundo donax</name>
    <name type="common">Giant reed</name>
    <name type="synonym">Donax arundinaceus</name>
    <dbReference type="NCBI Taxonomy" id="35708"/>
    <lineage>
        <taxon>Eukaryota</taxon>
        <taxon>Viridiplantae</taxon>
        <taxon>Streptophyta</taxon>
        <taxon>Embryophyta</taxon>
        <taxon>Tracheophyta</taxon>
        <taxon>Spermatophyta</taxon>
        <taxon>Magnoliopsida</taxon>
        <taxon>Liliopsida</taxon>
        <taxon>Poales</taxon>
        <taxon>Poaceae</taxon>
        <taxon>PACMAD clade</taxon>
        <taxon>Arundinoideae</taxon>
        <taxon>Arundineae</taxon>
        <taxon>Arundo</taxon>
    </lineage>
</organism>
<dbReference type="EMBL" id="GBRH01278581">
    <property type="protein sequence ID" value="JAD19314.1"/>
    <property type="molecule type" value="Transcribed_RNA"/>
</dbReference>
<name>A0A0A8XZ87_ARUDO</name>
<evidence type="ECO:0000313" key="1">
    <source>
        <dbReference type="EMBL" id="JAD19314.1"/>
    </source>
</evidence>
<proteinExistence type="predicted"/>